<evidence type="ECO:0000313" key="3">
    <source>
        <dbReference type="EMBL" id="KAK3214242.1"/>
    </source>
</evidence>
<name>A0AAN6M3I9_9PLEO</name>
<accession>A0AAN6M3I9</accession>
<dbReference type="AlphaFoldDB" id="A0AAN6M3I9"/>
<sequence>MQPIMSVHLAYVLVAFLALINLASANFDLYQVKVTYFHNIIGWDVMHKYMLFNDAPTCAGNGKDMVYYWDSPIPDLSHGRLGVRCEGSCGYDDPPWPDVQIVEMHFSNIPYHHYTIYKDKGYEENNTWFWPMYDIDGETQGACFAYGDDQFDCDWTFDGKIRQASGRRKFRCLTYLDADFINEAARKEIEPDSDSDGDMDWENAPLDNSTTAA</sequence>
<feature type="compositionally biased region" description="Acidic residues" evidence="1">
    <location>
        <begin position="191"/>
        <end position="201"/>
    </location>
</feature>
<comment type="caution">
    <text evidence="3">The sequence shown here is derived from an EMBL/GenBank/DDBJ whole genome shotgun (WGS) entry which is preliminary data.</text>
</comment>
<dbReference type="Proteomes" id="UP001280581">
    <property type="component" value="Unassembled WGS sequence"/>
</dbReference>
<proteinExistence type="predicted"/>
<protein>
    <submittedName>
        <fullName evidence="3">Uncharacterized protein</fullName>
    </submittedName>
</protein>
<feature type="signal peptide" evidence="2">
    <location>
        <begin position="1"/>
        <end position="25"/>
    </location>
</feature>
<gene>
    <name evidence="3" type="ORF">GRF29_28g2441772</name>
</gene>
<evidence type="ECO:0000313" key="4">
    <source>
        <dbReference type="Proteomes" id="UP001280581"/>
    </source>
</evidence>
<feature type="chain" id="PRO_5042900338" evidence="2">
    <location>
        <begin position="26"/>
        <end position="213"/>
    </location>
</feature>
<keyword evidence="2" id="KW-0732">Signal</keyword>
<organism evidence="3 4">
    <name type="scientific">Pseudopithomyces chartarum</name>
    <dbReference type="NCBI Taxonomy" id="1892770"/>
    <lineage>
        <taxon>Eukaryota</taxon>
        <taxon>Fungi</taxon>
        <taxon>Dikarya</taxon>
        <taxon>Ascomycota</taxon>
        <taxon>Pezizomycotina</taxon>
        <taxon>Dothideomycetes</taxon>
        <taxon>Pleosporomycetidae</taxon>
        <taxon>Pleosporales</taxon>
        <taxon>Massarineae</taxon>
        <taxon>Didymosphaeriaceae</taxon>
        <taxon>Pseudopithomyces</taxon>
    </lineage>
</organism>
<reference evidence="3 4" key="1">
    <citation type="submission" date="2021-02" db="EMBL/GenBank/DDBJ databases">
        <title>Genome assembly of Pseudopithomyces chartarum.</title>
        <authorList>
            <person name="Jauregui R."/>
            <person name="Singh J."/>
            <person name="Voisey C."/>
        </authorList>
    </citation>
    <scope>NUCLEOTIDE SEQUENCE [LARGE SCALE GENOMIC DNA]</scope>
    <source>
        <strain evidence="3 4">AGR01</strain>
    </source>
</reference>
<feature type="region of interest" description="Disordered" evidence="1">
    <location>
        <begin position="186"/>
        <end position="213"/>
    </location>
</feature>
<keyword evidence="4" id="KW-1185">Reference proteome</keyword>
<evidence type="ECO:0000256" key="1">
    <source>
        <dbReference type="SAM" id="MobiDB-lite"/>
    </source>
</evidence>
<dbReference type="EMBL" id="WVTA01000004">
    <property type="protein sequence ID" value="KAK3214242.1"/>
    <property type="molecule type" value="Genomic_DNA"/>
</dbReference>
<evidence type="ECO:0000256" key="2">
    <source>
        <dbReference type="SAM" id="SignalP"/>
    </source>
</evidence>